<dbReference type="RefSeq" id="WP_037616698.1">
    <property type="nucleotide sequence ID" value="NZ_JPEN01000068.1"/>
</dbReference>
<organism evidence="1 2">
    <name type="scientific">Streptococcus sinensis</name>
    <dbReference type="NCBI Taxonomy" id="176090"/>
    <lineage>
        <taxon>Bacteria</taxon>
        <taxon>Bacillati</taxon>
        <taxon>Bacillota</taxon>
        <taxon>Bacilli</taxon>
        <taxon>Lactobacillales</taxon>
        <taxon>Streptococcaceae</taxon>
        <taxon>Streptococcus</taxon>
    </lineage>
</organism>
<dbReference type="EMBL" id="JPEN01000068">
    <property type="protein sequence ID" value="KGM37010.1"/>
    <property type="molecule type" value="Genomic_DNA"/>
</dbReference>
<dbReference type="PATRIC" id="fig|176090.4.peg.1117"/>
<accession>A0A0A0DG08</accession>
<evidence type="ECO:0000313" key="2">
    <source>
        <dbReference type="Proteomes" id="UP000030019"/>
    </source>
</evidence>
<comment type="caution">
    <text evidence="1">The sequence shown here is derived from an EMBL/GenBank/DDBJ whole genome shotgun (WGS) entry which is preliminary data.</text>
</comment>
<keyword evidence="2" id="KW-1185">Reference proteome</keyword>
<evidence type="ECO:0000313" key="1">
    <source>
        <dbReference type="EMBL" id="KGM37010.1"/>
    </source>
</evidence>
<gene>
    <name evidence="1" type="ORF">SSIN_1152</name>
</gene>
<protein>
    <submittedName>
        <fullName evidence="1">Uncharacterized protein</fullName>
    </submittedName>
</protein>
<sequence length="105" mass="11723">MNQIKSTSEVTLTDLRRLGLQGDTTARLVSGEEVKLTSKHGLIPKKGYVAGKLQSVEMVAEYSKIYNEIRTIKRGDVLVARRIKQGNKTILQLTGKGYHRPIVKT</sequence>
<dbReference type="AlphaFoldDB" id="A0A0A0DG08"/>
<proteinExistence type="predicted"/>
<name>A0A0A0DG08_9STRE</name>
<dbReference type="Proteomes" id="UP000030019">
    <property type="component" value="Unassembled WGS sequence"/>
</dbReference>
<reference evidence="1 2" key="1">
    <citation type="submission" date="2014-06" db="EMBL/GenBank/DDBJ databases">
        <authorList>
            <person name="Teng J.L."/>
            <person name="Huang Y."/>
            <person name="Tse H."/>
            <person name="Lau S.K."/>
            <person name="Woo P.C."/>
        </authorList>
    </citation>
    <scope>NUCLEOTIDE SEQUENCE [LARGE SCALE GENOMIC DNA]</scope>
    <source>
        <strain evidence="1 2">HKU4</strain>
    </source>
</reference>